<dbReference type="OrthoDB" id="1523883at2759"/>
<dbReference type="InterPro" id="IPR005299">
    <property type="entry name" value="MeTrfase_7"/>
</dbReference>
<dbReference type="Gene3D" id="3.40.50.150">
    <property type="entry name" value="Vaccinia Virus protein VP39"/>
    <property type="match status" value="1"/>
</dbReference>
<dbReference type="PANTHER" id="PTHR31009">
    <property type="entry name" value="S-ADENOSYL-L-METHIONINE:CARBOXYL METHYLTRANSFERASE FAMILY PROTEIN"/>
    <property type="match status" value="1"/>
</dbReference>
<proteinExistence type="predicted"/>
<evidence type="ECO:0000313" key="1">
    <source>
        <dbReference type="EMBL" id="MBA0870937.1"/>
    </source>
</evidence>
<reference evidence="1 2" key="1">
    <citation type="journal article" date="2019" name="Genome Biol. Evol.">
        <title>Insights into the evolution of the New World diploid cottons (Gossypium, subgenus Houzingenia) based on genome sequencing.</title>
        <authorList>
            <person name="Grover C.E."/>
            <person name="Arick M.A. 2nd"/>
            <person name="Thrash A."/>
            <person name="Conover J.L."/>
            <person name="Sanders W.S."/>
            <person name="Peterson D.G."/>
            <person name="Frelichowski J.E."/>
            <person name="Scheffler J.A."/>
            <person name="Scheffler B.E."/>
            <person name="Wendel J.F."/>
        </authorList>
    </citation>
    <scope>NUCLEOTIDE SEQUENCE [LARGE SCALE GENOMIC DNA]</scope>
    <source>
        <strain evidence="1">1</strain>
        <tissue evidence="1">Leaf</tissue>
    </source>
</reference>
<sequence length="54" mass="6200">MARSSPPNVFKAYADQFQKDFTNFLSLRSTETIPQGRMVLTFLARKNQNTSTED</sequence>
<dbReference type="GO" id="GO:0008168">
    <property type="term" value="F:methyltransferase activity"/>
    <property type="evidence" value="ECO:0007669"/>
    <property type="project" value="InterPro"/>
</dbReference>
<dbReference type="SUPFAM" id="SSF53335">
    <property type="entry name" value="S-adenosyl-L-methionine-dependent methyltransferases"/>
    <property type="match status" value="1"/>
</dbReference>
<gene>
    <name evidence="1" type="ORF">Goshw_019167</name>
</gene>
<comment type="caution">
    <text evidence="1">The sequence shown here is derived from an EMBL/GenBank/DDBJ whole genome shotgun (WGS) entry which is preliminary data.</text>
</comment>
<accession>A0A7J9MJA4</accession>
<dbReference type="InterPro" id="IPR029063">
    <property type="entry name" value="SAM-dependent_MTases_sf"/>
</dbReference>
<dbReference type="Proteomes" id="UP000593576">
    <property type="component" value="Unassembled WGS sequence"/>
</dbReference>
<name>A0A7J9MJA4_GOSSC</name>
<organism evidence="1 2">
    <name type="scientific">Gossypium schwendimanii</name>
    <name type="common">Cotton</name>
    <dbReference type="NCBI Taxonomy" id="34291"/>
    <lineage>
        <taxon>Eukaryota</taxon>
        <taxon>Viridiplantae</taxon>
        <taxon>Streptophyta</taxon>
        <taxon>Embryophyta</taxon>
        <taxon>Tracheophyta</taxon>
        <taxon>Spermatophyta</taxon>
        <taxon>Magnoliopsida</taxon>
        <taxon>eudicotyledons</taxon>
        <taxon>Gunneridae</taxon>
        <taxon>Pentapetalae</taxon>
        <taxon>rosids</taxon>
        <taxon>malvids</taxon>
        <taxon>Malvales</taxon>
        <taxon>Malvaceae</taxon>
        <taxon>Malvoideae</taxon>
        <taxon>Gossypium</taxon>
    </lineage>
</organism>
<protein>
    <submittedName>
        <fullName evidence="1">Uncharacterized protein</fullName>
    </submittedName>
</protein>
<evidence type="ECO:0000313" key="2">
    <source>
        <dbReference type="Proteomes" id="UP000593576"/>
    </source>
</evidence>
<keyword evidence="2" id="KW-1185">Reference proteome</keyword>
<dbReference type="Pfam" id="PF03492">
    <property type="entry name" value="Methyltransf_7"/>
    <property type="match status" value="1"/>
</dbReference>
<dbReference type="AlphaFoldDB" id="A0A7J9MJA4"/>
<dbReference type="EMBL" id="JABFAF010000011">
    <property type="protein sequence ID" value="MBA0870937.1"/>
    <property type="molecule type" value="Genomic_DNA"/>
</dbReference>